<comment type="caution">
    <text evidence="2">The sequence shown here is derived from an EMBL/GenBank/DDBJ whole genome shotgun (WGS) entry which is preliminary data.</text>
</comment>
<feature type="region of interest" description="Disordered" evidence="1">
    <location>
        <begin position="183"/>
        <end position="230"/>
    </location>
</feature>
<feature type="compositionally biased region" description="Low complexity" evidence="1">
    <location>
        <begin position="73"/>
        <end position="91"/>
    </location>
</feature>
<evidence type="ECO:0000313" key="3">
    <source>
        <dbReference type="Proteomes" id="UP000247498"/>
    </source>
</evidence>
<proteinExistence type="predicted"/>
<organism evidence="2 3">
    <name type="scientific">Raphidocelis subcapitata</name>
    <dbReference type="NCBI Taxonomy" id="307507"/>
    <lineage>
        <taxon>Eukaryota</taxon>
        <taxon>Viridiplantae</taxon>
        <taxon>Chlorophyta</taxon>
        <taxon>core chlorophytes</taxon>
        <taxon>Chlorophyceae</taxon>
        <taxon>CS clade</taxon>
        <taxon>Sphaeropleales</taxon>
        <taxon>Selenastraceae</taxon>
        <taxon>Raphidocelis</taxon>
    </lineage>
</organism>
<feature type="compositionally biased region" description="Basic and acidic residues" evidence="1">
    <location>
        <begin position="183"/>
        <end position="195"/>
    </location>
</feature>
<dbReference type="AlphaFoldDB" id="A0A2V0PLX9"/>
<protein>
    <submittedName>
        <fullName evidence="2">Uncharacterized protein</fullName>
    </submittedName>
</protein>
<reference evidence="2 3" key="1">
    <citation type="journal article" date="2018" name="Sci. Rep.">
        <title>Raphidocelis subcapitata (=Pseudokirchneriella subcapitata) provides an insight into genome evolution and environmental adaptations in the Sphaeropleales.</title>
        <authorList>
            <person name="Suzuki S."/>
            <person name="Yamaguchi H."/>
            <person name="Nakajima N."/>
            <person name="Kawachi M."/>
        </authorList>
    </citation>
    <scope>NUCLEOTIDE SEQUENCE [LARGE SCALE GENOMIC DNA]</scope>
    <source>
        <strain evidence="2 3">NIES-35</strain>
    </source>
</reference>
<name>A0A2V0PLX9_9CHLO</name>
<accession>A0A2V0PLX9</accession>
<gene>
    <name evidence="2" type="ORF">Rsub_13273</name>
</gene>
<dbReference type="EMBL" id="BDRX01000250">
    <property type="protein sequence ID" value="GBG00570.1"/>
    <property type="molecule type" value="Genomic_DNA"/>
</dbReference>
<evidence type="ECO:0000256" key="1">
    <source>
        <dbReference type="SAM" id="MobiDB-lite"/>
    </source>
</evidence>
<dbReference type="Proteomes" id="UP000247498">
    <property type="component" value="Unassembled WGS sequence"/>
</dbReference>
<evidence type="ECO:0000313" key="2">
    <source>
        <dbReference type="EMBL" id="GBG00570.1"/>
    </source>
</evidence>
<feature type="region of interest" description="Disordered" evidence="1">
    <location>
        <begin position="58"/>
        <end position="91"/>
    </location>
</feature>
<sequence length="230" mass="23794">MEIAADREPRGRGAVDCPGVFDCVAAPLPGPDPDFVRAAIAEVLAAADLQDAKALAAAEACRTPPDGEPCSDQQQAQPGQPGAGAAAPAGAARLDPSLLELPGNSEATVRLLKARVRSLEEQLQAAIDAGAAKDRDLAEAAREARALQREKAAWAKEQKALAAQAERHCRAAEAAREALAAREAALKEKDREEAKASSSRCGGARPRLRGAPPTLLAHRHGAPACSPAPH</sequence>
<keyword evidence="3" id="KW-1185">Reference proteome</keyword>
<dbReference type="InParanoid" id="A0A2V0PLX9"/>